<evidence type="ECO:0000313" key="3">
    <source>
        <dbReference type="Proteomes" id="UP000800096"/>
    </source>
</evidence>
<dbReference type="PANTHER" id="PTHR40625">
    <property type="entry name" value="GTP-BINDING PROTEIN ESDC-RELATED"/>
    <property type="match status" value="1"/>
</dbReference>
<proteinExistence type="predicted"/>
<sequence length="648" mass="71746">MDNTTLHTFLFHCPVALHSLVLLGSWDNFSRPYPLELDARQGRDNWRGCFTFSDIICDGDFEDLLTRRNGPLKMGGTYWYYYKVDGDDECHNPSEPSTTLCPLLPGQRLNVLEIPSERHNCSTSSPSDGFTRDPSDRYLNPVPPAPLSLRPLPSPRSGTASQASSPLPLPSPWAPKSATYPPPDAFLSPNVVQHARSASASPRMPSTPLFADFRGLKDRLASKRSSSRSRSGSKSQELEIGAPVLISTTTKDLNLIPLASYRPAPTFVPCPAAPIVTSATRSVPAMRKKFSPLGSHPFDPVRDAVFAREDHVLERKASLKRRRSHVPSMIITSEFESGHNRIRANSTDTRRTQHYLFSNDPWLSTPTHPQTFELDAQEPSGRRQPTPARRSPSGSLALLVADERPTSSHGSKQSSSFLDTSLDKDLPELPRYLKPAPLFACSNLSTIEPLVAELPSEEELEEDQDDKVLGDLMMEYEDKPNSHFSTWSCESMAYTYSTSDDEAEDSPTFSSLTSTCSDAGSPQRLSIRYSCFDSKTEEVFPLLDDSITTPNSQPTTDYLSSALDDLRISTFSSDLFNLDIQHADSAPRRQAACFGLGFQYSLPEDETTSKTTIKESTLRPEPSVQRESSVSQLNGLIYDFAYLGDAVI</sequence>
<feature type="region of interest" description="Disordered" evidence="1">
    <location>
        <begin position="117"/>
        <end position="176"/>
    </location>
</feature>
<feature type="region of interest" description="Disordered" evidence="1">
    <location>
        <begin position="358"/>
        <end position="394"/>
    </location>
</feature>
<accession>A0A6A5QIN2</accession>
<reference evidence="2" key="1">
    <citation type="journal article" date="2020" name="Stud. Mycol.">
        <title>101 Dothideomycetes genomes: a test case for predicting lifestyles and emergence of pathogens.</title>
        <authorList>
            <person name="Haridas S."/>
            <person name="Albert R."/>
            <person name="Binder M."/>
            <person name="Bloem J."/>
            <person name="Labutti K."/>
            <person name="Salamov A."/>
            <person name="Andreopoulos B."/>
            <person name="Baker S."/>
            <person name="Barry K."/>
            <person name="Bills G."/>
            <person name="Bluhm B."/>
            <person name="Cannon C."/>
            <person name="Castanera R."/>
            <person name="Culley D."/>
            <person name="Daum C."/>
            <person name="Ezra D."/>
            <person name="Gonzalez J."/>
            <person name="Henrissat B."/>
            <person name="Kuo A."/>
            <person name="Liang C."/>
            <person name="Lipzen A."/>
            <person name="Lutzoni F."/>
            <person name="Magnuson J."/>
            <person name="Mondo S."/>
            <person name="Nolan M."/>
            <person name="Ohm R."/>
            <person name="Pangilinan J."/>
            <person name="Park H.-J."/>
            <person name="Ramirez L."/>
            <person name="Alfaro M."/>
            <person name="Sun H."/>
            <person name="Tritt A."/>
            <person name="Yoshinaga Y."/>
            <person name="Zwiers L.-H."/>
            <person name="Turgeon B."/>
            <person name="Goodwin S."/>
            <person name="Spatafora J."/>
            <person name="Crous P."/>
            <person name="Grigoriev I."/>
        </authorList>
    </citation>
    <scope>NUCLEOTIDE SEQUENCE</scope>
    <source>
        <strain evidence="2">HMLAC05119</strain>
    </source>
</reference>
<protein>
    <recommendedName>
        <fullName evidence="4">AMP-activated protein kinase glycogen-binding domain-containing protein</fullName>
    </recommendedName>
</protein>
<gene>
    <name evidence="2" type="ORF">BDU57DRAFT_301351</name>
</gene>
<evidence type="ECO:0000313" key="2">
    <source>
        <dbReference type="EMBL" id="KAF1914688.1"/>
    </source>
</evidence>
<keyword evidence="3" id="KW-1185">Reference proteome</keyword>
<dbReference type="PANTHER" id="PTHR40625:SF1">
    <property type="entry name" value="AMP-ACTIVATED PROTEIN KINASE GLYCOGEN-BINDING DOMAIN-CONTAINING PROTEIN"/>
    <property type="match status" value="1"/>
</dbReference>
<organism evidence="2 3">
    <name type="scientific">Ampelomyces quisqualis</name>
    <name type="common">Powdery mildew agent</name>
    <dbReference type="NCBI Taxonomy" id="50730"/>
    <lineage>
        <taxon>Eukaryota</taxon>
        <taxon>Fungi</taxon>
        <taxon>Dikarya</taxon>
        <taxon>Ascomycota</taxon>
        <taxon>Pezizomycotina</taxon>
        <taxon>Dothideomycetes</taxon>
        <taxon>Pleosporomycetidae</taxon>
        <taxon>Pleosporales</taxon>
        <taxon>Pleosporineae</taxon>
        <taxon>Phaeosphaeriaceae</taxon>
        <taxon>Ampelomyces</taxon>
    </lineage>
</organism>
<feature type="compositionally biased region" description="Polar residues" evidence="1">
    <location>
        <begin position="361"/>
        <end position="370"/>
    </location>
</feature>
<evidence type="ECO:0008006" key="4">
    <source>
        <dbReference type="Google" id="ProtNLM"/>
    </source>
</evidence>
<name>A0A6A5QIN2_AMPQU</name>
<dbReference type="Proteomes" id="UP000800096">
    <property type="component" value="Unassembled WGS sequence"/>
</dbReference>
<dbReference type="EMBL" id="ML979137">
    <property type="protein sequence ID" value="KAF1914688.1"/>
    <property type="molecule type" value="Genomic_DNA"/>
</dbReference>
<evidence type="ECO:0000256" key="1">
    <source>
        <dbReference type="SAM" id="MobiDB-lite"/>
    </source>
</evidence>
<dbReference type="OrthoDB" id="5422351at2759"/>
<feature type="compositionally biased region" description="Low complexity" evidence="1">
    <location>
        <begin position="147"/>
        <end position="166"/>
    </location>
</feature>
<dbReference type="AlphaFoldDB" id="A0A6A5QIN2"/>